<reference evidence="7 8" key="1">
    <citation type="journal article" date="2017" name="Int. J. Syst. Evol. Microbiol.">
        <title>Macrococcus canis sp. nov., a skin bacterium associated with infections in dogs.</title>
        <authorList>
            <person name="Gobeli Brawand S."/>
            <person name="Cotting K."/>
            <person name="Gomez-Sanz E."/>
            <person name="Collaud A."/>
            <person name="Thomann A."/>
            <person name="Brodard I."/>
            <person name="Rodriguez-Campos S."/>
            <person name="Strauss C."/>
            <person name="Perreten V."/>
        </authorList>
    </citation>
    <scope>NUCLEOTIDE SEQUENCE [LARGE SCALE GENOMIC DNA]</scope>
    <source>
        <strain evidence="7 8">KM45013</strain>
    </source>
</reference>
<feature type="region of interest" description="Disordered" evidence="5">
    <location>
        <begin position="98"/>
        <end position="134"/>
    </location>
</feature>
<evidence type="ECO:0000256" key="5">
    <source>
        <dbReference type="SAM" id="MobiDB-lite"/>
    </source>
</evidence>
<dbReference type="InterPro" id="IPR050932">
    <property type="entry name" value="TM2D1-3-like"/>
</dbReference>
<proteinExistence type="predicted"/>
<evidence type="ECO:0000256" key="1">
    <source>
        <dbReference type="ARBA" id="ARBA00004141"/>
    </source>
</evidence>
<dbReference type="InterPro" id="IPR007829">
    <property type="entry name" value="TM2"/>
</dbReference>
<dbReference type="KEGG" id="mcak:MCCS_05190"/>
<evidence type="ECO:0000256" key="2">
    <source>
        <dbReference type="ARBA" id="ARBA00022692"/>
    </source>
</evidence>
<feature type="transmembrane region" description="Helical" evidence="6">
    <location>
        <begin position="21"/>
        <end position="40"/>
    </location>
</feature>
<dbReference type="STRING" id="1855823.MCCS_05190"/>
<dbReference type="Proteomes" id="UP000194154">
    <property type="component" value="Chromosome"/>
</dbReference>
<dbReference type="PANTHER" id="PTHR21016">
    <property type="entry name" value="BETA-AMYLOID BINDING PROTEIN-RELATED"/>
    <property type="match status" value="1"/>
</dbReference>
<gene>
    <name evidence="7" type="ORF">MCCS_05190</name>
</gene>
<evidence type="ECO:0000256" key="4">
    <source>
        <dbReference type="ARBA" id="ARBA00023136"/>
    </source>
</evidence>
<dbReference type="GeneID" id="35294661"/>
<feature type="compositionally biased region" description="Low complexity" evidence="5">
    <location>
        <begin position="111"/>
        <end position="126"/>
    </location>
</feature>
<dbReference type="RefSeq" id="WP_086041856.1">
    <property type="nucleotide sequence ID" value="NZ_CBCRZA010000013.1"/>
</dbReference>
<dbReference type="OrthoDB" id="2004788at2"/>
<name>A0A1W7AAP4_9STAP</name>
<comment type="subcellular location">
    <subcellularLocation>
        <location evidence="1">Membrane</location>
        <topology evidence="1">Multi-pass membrane protein</topology>
    </subcellularLocation>
</comment>
<keyword evidence="4 6" id="KW-0472">Membrane</keyword>
<keyword evidence="2 6" id="KW-0812">Transmembrane</keyword>
<evidence type="ECO:0000313" key="8">
    <source>
        <dbReference type="Proteomes" id="UP000194154"/>
    </source>
</evidence>
<sequence length="134" mass="15005">MNIQERQFIETKVMSQKKSPAVAYVLWFFLGGFGGHRFYFGKTGSAIGILALTLLTSWWTFGIPTFIWWVIDAFLIQNMLKEDEENIRRQAMAEVGLSKAHSAGTPAQSHAVVQEPTPVQEPVAPVEETKNHVG</sequence>
<evidence type="ECO:0000256" key="6">
    <source>
        <dbReference type="SAM" id="Phobius"/>
    </source>
</evidence>
<dbReference type="GO" id="GO:0016020">
    <property type="term" value="C:membrane"/>
    <property type="evidence" value="ECO:0007669"/>
    <property type="project" value="UniProtKB-SubCell"/>
</dbReference>
<protein>
    <submittedName>
        <fullName evidence="7">TM2 domain protein</fullName>
    </submittedName>
</protein>
<accession>A0A1W7AAP4</accession>
<feature type="transmembrane region" description="Helical" evidence="6">
    <location>
        <begin position="46"/>
        <end position="71"/>
    </location>
</feature>
<keyword evidence="3 6" id="KW-1133">Transmembrane helix</keyword>
<evidence type="ECO:0000256" key="3">
    <source>
        <dbReference type="ARBA" id="ARBA00022989"/>
    </source>
</evidence>
<evidence type="ECO:0000313" key="7">
    <source>
        <dbReference type="EMBL" id="ARQ06170.1"/>
    </source>
</evidence>
<keyword evidence="8" id="KW-1185">Reference proteome</keyword>
<dbReference type="EMBL" id="CP021059">
    <property type="protein sequence ID" value="ARQ06170.1"/>
    <property type="molecule type" value="Genomic_DNA"/>
</dbReference>
<dbReference type="PANTHER" id="PTHR21016:SF25">
    <property type="entry name" value="TM2 DOMAIN-CONTAINING PROTEIN DDB_G0277895-RELATED"/>
    <property type="match status" value="1"/>
</dbReference>
<dbReference type="Pfam" id="PF05154">
    <property type="entry name" value="TM2"/>
    <property type="match status" value="1"/>
</dbReference>
<organism evidence="7 8">
    <name type="scientific">Macrococcoides canis</name>
    <dbReference type="NCBI Taxonomy" id="1855823"/>
    <lineage>
        <taxon>Bacteria</taxon>
        <taxon>Bacillati</taxon>
        <taxon>Bacillota</taxon>
        <taxon>Bacilli</taxon>
        <taxon>Bacillales</taxon>
        <taxon>Staphylococcaceae</taxon>
        <taxon>Macrococcoides</taxon>
    </lineage>
</organism>
<dbReference type="AlphaFoldDB" id="A0A1W7AAP4"/>